<sequence length="102" mass="11711">MDTGDDPEDYQNTWFPLLFSDSGSYRVVECGEGSNQGKVLDYDVESGICVQFNSLESMFLTVHEFWSEGLYTIVNDRIEWSTDYKKFNEIGARLNPGAGYWK</sequence>
<proteinExistence type="predicted"/>
<organism evidence="1 2">
    <name type="scientific">Capsulimonas corticalis</name>
    <dbReference type="NCBI Taxonomy" id="2219043"/>
    <lineage>
        <taxon>Bacteria</taxon>
        <taxon>Bacillati</taxon>
        <taxon>Armatimonadota</taxon>
        <taxon>Armatimonadia</taxon>
        <taxon>Capsulimonadales</taxon>
        <taxon>Capsulimonadaceae</taxon>
        <taxon>Capsulimonas</taxon>
    </lineage>
</organism>
<protein>
    <submittedName>
        <fullName evidence="1">Uncharacterized protein</fullName>
    </submittedName>
</protein>
<evidence type="ECO:0000313" key="2">
    <source>
        <dbReference type="Proteomes" id="UP000287394"/>
    </source>
</evidence>
<dbReference type="KEGG" id="ccot:CCAX7_55820"/>
<reference evidence="1 2" key="1">
    <citation type="journal article" date="2019" name="Int. J. Syst. Evol. Microbiol.">
        <title>Capsulimonas corticalis gen. nov., sp. nov., an aerobic capsulated bacterium, of a novel bacterial order, Capsulimonadales ord. nov., of the class Armatimonadia of the phylum Armatimonadetes.</title>
        <authorList>
            <person name="Li J."/>
            <person name="Kudo C."/>
            <person name="Tonouchi A."/>
        </authorList>
    </citation>
    <scope>NUCLEOTIDE SEQUENCE [LARGE SCALE GENOMIC DNA]</scope>
    <source>
        <strain evidence="1 2">AX-7</strain>
    </source>
</reference>
<evidence type="ECO:0000313" key="1">
    <source>
        <dbReference type="EMBL" id="BDI33531.1"/>
    </source>
</evidence>
<keyword evidence="2" id="KW-1185">Reference proteome</keyword>
<dbReference type="EMBL" id="AP025739">
    <property type="protein sequence ID" value="BDI33531.1"/>
    <property type="molecule type" value="Genomic_DNA"/>
</dbReference>
<accession>A0A402D0N8</accession>
<dbReference type="Proteomes" id="UP000287394">
    <property type="component" value="Chromosome"/>
</dbReference>
<dbReference type="AlphaFoldDB" id="A0A402D0N8"/>
<name>A0A402D0N8_9BACT</name>
<gene>
    <name evidence="1" type="ORF">CCAX7_55820</name>
</gene>